<sequence length="74" mass="8615">MYEELNTRRHTKRRQSGIVKVGDIVLISNDKANRLHRPLTKVAEIFPGKDGVTRLIRLKISQGYLFRPIPRLHP</sequence>
<dbReference type="Pfam" id="PF18701">
    <property type="entry name" value="DUF5641"/>
    <property type="match status" value="1"/>
</dbReference>
<dbReference type="EMBL" id="CAXIEN010000031">
    <property type="protein sequence ID" value="CAL1267985.1"/>
    <property type="molecule type" value="Genomic_DNA"/>
</dbReference>
<evidence type="ECO:0000259" key="1">
    <source>
        <dbReference type="Pfam" id="PF18701"/>
    </source>
</evidence>
<name>A0AAV1ZBY7_9ARAC</name>
<proteinExistence type="predicted"/>
<dbReference type="Proteomes" id="UP001497382">
    <property type="component" value="Unassembled WGS sequence"/>
</dbReference>
<keyword evidence="3" id="KW-1185">Reference proteome</keyword>
<gene>
    <name evidence="2" type="ORF">LARSCL_LOCUS3933</name>
</gene>
<evidence type="ECO:0000313" key="2">
    <source>
        <dbReference type="EMBL" id="CAL1267985.1"/>
    </source>
</evidence>
<accession>A0AAV1ZBY7</accession>
<protein>
    <recommendedName>
        <fullName evidence="1">DUF5641 domain-containing protein</fullName>
    </recommendedName>
</protein>
<feature type="domain" description="DUF5641" evidence="1">
    <location>
        <begin position="4"/>
        <end position="73"/>
    </location>
</feature>
<reference evidence="2 3" key="1">
    <citation type="submission" date="2024-04" db="EMBL/GenBank/DDBJ databases">
        <authorList>
            <person name="Rising A."/>
            <person name="Reimegard J."/>
            <person name="Sonavane S."/>
            <person name="Akerstrom W."/>
            <person name="Nylinder S."/>
            <person name="Hedman E."/>
            <person name="Kallberg Y."/>
        </authorList>
    </citation>
    <scope>NUCLEOTIDE SEQUENCE [LARGE SCALE GENOMIC DNA]</scope>
</reference>
<comment type="caution">
    <text evidence="2">The sequence shown here is derived from an EMBL/GenBank/DDBJ whole genome shotgun (WGS) entry which is preliminary data.</text>
</comment>
<organism evidence="2 3">
    <name type="scientific">Larinioides sclopetarius</name>
    <dbReference type="NCBI Taxonomy" id="280406"/>
    <lineage>
        <taxon>Eukaryota</taxon>
        <taxon>Metazoa</taxon>
        <taxon>Ecdysozoa</taxon>
        <taxon>Arthropoda</taxon>
        <taxon>Chelicerata</taxon>
        <taxon>Arachnida</taxon>
        <taxon>Araneae</taxon>
        <taxon>Araneomorphae</taxon>
        <taxon>Entelegynae</taxon>
        <taxon>Araneoidea</taxon>
        <taxon>Araneidae</taxon>
        <taxon>Larinioides</taxon>
    </lineage>
</organism>
<evidence type="ECO:0000313" key="3">
    <source>
        <dbReference type="Proteomes" id="UP001497382"/>
    </source>
</evidence>
<dbReference type="AlphaFoldDB" id="A0AAV1ZBY7"/>
<dbReference type="InterPro" id="IPR040676">
    <property type="entry name" value="DUF5641"/>
</dbReference>